<feature type="domain" description="CBS" evidence="2">
    <location>
        <begin position="115"/>
        <end position="170"/>
    </location>
</feature>
<keyword evidence="4" id="KW-1185">Reference proteome</keyword>
<evidence type="ECO:0000313" key="3">
    <source>
        <dbReference type="EMBL" id="KXZ59252.1"/>
    </source>
</evidence>
<evidence type="ECO:0000313" key="4">
    <source>
        <dbReference type="Proteomes" id="UP000243589"/>
    </source>
</evidence>
<evidence type="ECO:0000259" key="2">
    <source>
        <dbReference type="PROSITE" id="PS51371"/>
    </source>
</evidence>
<dbReference type="PROSITE" id="PS51371">
    <property type="entry name" value="CBS"/>
    <property type="match status" value="1"/>
</dbReference>
<dbReference type="Proteomes" id="UP000243589">
    <property type="component" value="Unassembled WGS sequence"/>
</dbReference>
<evidence type="ECO:0000256" key="1">
    <source>
        <dbReference type="PROSITE-ProRule" id="PRU00703"/>
    </source>
</evidence>
<accession>A0A150HAX0</accession>
<reference evidence="3 4" key="1">
    <citation type="submission" date="2016-01" db="EMBL/GenBank/DDBJ databases">
        <title>Use of Whole Genome Sequencing to ascertain that Brevibacterium massiliense (Roux, Raoult 2009) is a later heterotypic synonym of Brevibacterium ravenspurgense (Mages 2008).</title>
        <authorList>
            <person name="Bernier A.-M."/>
            <person name="Burdz T."/>
            <person name="Huynh C."/>
            <person name="Pachecho A.L."/>
            <person name="Wiebe D."/>
            <person name="Bonner C."/>
            <person name="Bernard K."/>
        </authorList>
    </citation>
    <scope>NUCLEOTIDE SEQUENCE [LARGE SCALE GENOMIC DNA]</scope>
    <source>
        <strain evidence="3 4">CCUG56047</strain>
    </source>
</reference>
<gene>
    <name evidence="3" type="ORF">Bravens_00499</name>
</gene>
<comment type="caution">
    <text evidence="3">The sequence shown here is derived from an EMBL/GenBank/DDBJ whole genome shotgun (WGS) entry which is preliminary data.</text>
</comment>
<dbReference type="SUPFAM" id="SSF54631">
    <property type="entry name" value="CBS-domain pair"/>
    <property type="match status" value="1"/>
</dbReference>
<dbReference type="InterPro" id="IPR046342">
    <property type="entry name" value="CBS_dom_sf"/>
</dbReference>
<dbReference type="Gene3D" id="3.10.580.10">
    <property type="entry name" value="CBS-domain"/>
    <property type="match status" value="1"/>
</dbReference>
<organism evidence="3 4">
    <name type="scientific">Brevibacterium ravenspurgense</name>
    <dbReference type="NCBI Taxonomy" id="479117"/>
    <lineage>
        <taxon>Bacteria</taxon>
        <taxon>Bacillati</taxon>
        <taxon>Actinomycetota</taxon>
        <taxon>Actinomycetes</taxon>
        <taxon>Micrococcales</taxon>
        <taxon>Brevibacteriaceae</taxon>
        <taxon>Brevibacterium</taxon>
    </lineage>
</organism>
<dbReference type="AlphaFoldDB" id="A0A150HAX0"/>
<dbReference type="PATRIC" id="fig|479117.4.peg.500"/>
<proteinExistence type="predicted"/>
<name>A0A150HAX0_9MICO</name>
<dbReference type="EMBL" id="LQQC01000005">
    <property type="protein sequence ID" value="KXZ59252.1"/>
    <property type="molecule type" value="Genomic_DNA"/>
</dbReference>
<protein>
    <submittedName>
        <fullName evidence="3">CBS domain protein</fullName>
    </submittedName>
</protein>
<dbReference type="InterPro" id="IPR000644">
    <property type="entry name" value="CBS_dom"/>
</dbReference>
<keyword evidence="1" id="KW-0129">CBS domain</keyword>
<dbReference type="Pfam" id="PF00571">
    <property type="entry name" value="CBS"/>
    <property type="match status" value="1"/>
</dbReference>
<sequence>MSMTKGYVVTPTLESDELLDRFLSAVEEIVEILSKRYNREFKGIGEAIRTANDRNDPVVQRNFRMLKTLADLRNAIQHGDRKQGMPVATPREDTVEWIETLEKQIKQAPQVKDHMIKDVDVLSSSHSLADAAAEIIKHDISQMPVYDGKQYIGLFTTNAMARWLSKHIDTDGVLMAEKVTVAEVLECAENNEKVKFYKPTSPVHKVCSDLGSADGPVICLITTDGKETGQLQGLVTRFDVSRILKETSIDKRRR</sequence>